<dbReference type="STRING" id="445709.ABW99_10125"/>
<dbReference type="Gene3D" id="3.10.350.10">
    <property type="entry name" value="LysM domain"/>
    <property type="match status" value="1"/>
</dbReference>
<feature type="region of interest" description="Disordered" evidence="2">
    <location>
        <begin position="265"/>
        <end position="315"/>
    </location>
</feature>
<dbReference type="InterPro" id="IPR020012">
    <property type="entry name" value="LysM_FimV"/>
</dbReference>
<keyword evidence="1" id="KW-0175">Coiled coil</keyword>
<evidence type="ECO:0000256" key="3">
    <source>
        <dbReference type="SAM" id="Phobius"/>
    </source>
</evidence>
<feature type="coiled-coil region" evidence="1">
    <location>
        <begin position="325"/>
        <end position="352"/>
    </location>
</feature>
<name>A0A0G3ENH4_9BURK</name>
<dbReference type="Gene3D" id="1.20.58.2200">
    <property type="match status" value="1"/>
</dbReference>
<keyword evidence="3" id="KW-0812">Transmembrane</keyword>
<dbReference type="KEGG" id="ptx:ABW99_10125"/>
<proteinExistence type="predicted"/>
<sequence>MVKQHNALRMTALAGLLWGAGLLNANAMTLGNQTVRSGAGQPLQADIQVTDVTPDEANGLSVSLAPQEVFNLTGVNYAPALADLRLGLTKVGPSHYVIHVSTRQPVASPFLDLVIVLDWRSGRQTSPYTLLINQSAEQTRRGSAAIVAPSAAPSETGATPRGTRPSGATAGQEGKRYVVERGDTLSELAAQFASEVPGVTSAQMMAALYNANRGAFIDGNSNLLKAGATLQLPSSGAVQAVSPQAASRFVAESRAQFQAYRARLAESATKQRPQAAGRSAGGTIEKQAPAAAPAASGDELTLSRPEQGLKAGNTAEDSIARDKAIAEAKGRVQALEKNVGELQKLLALKKQQAAQQATAQSGASASAVAAAGEAASSAAASEPTASQPTAAPAVASQAPAAVAGAHQKKGAPALSWDALKRNPYLWPGVALLVLLLAILWFMTRRRAQPETPVGQEGPYDAGDDGSHGATADATAGGDTDKTMNERIAQRMEKVSSEKDVALAAGALSAGAALERLVAETEKAPRPTPPTMPVNGVAQMVGDIDLSLPGHADELVRTEAHTDKPIVSPDEAPWGTVNFTMAPVGDVAATAPSPVAPDDSQVLHDESATPFAAPEHEEAPSLKPLSFDLSGFDLDLKGASEGDAAQSSPAHAPLADTIQTKLELANAYLAIGDKAGARELLEEVLRDGDAAAQAEARKRMAALG</sequence>
<dbReference type="PROSITE" id="PS51782">
    <property type="entry name" value="LYSM"/>
    <property type="match status" value="1"/>
</dbReference>
<evidence type="ECO:0000313" key="6">
    <source>
        <dbReference type="EMBL" id="AKJ68515.1"/>
    </source>
</evidence>
<evidence type="ECO:0000259" key="5">
    <source>
        <dbReference type="PROSITE" id="PS51782"/>
    </source>
</evidence>
<accession>A0A0G3ENH4</accession>
<dbReference type="Pfam" id="PF25800">
    <property type="entry name" value="FimV_N"/>
    <property type="match status" value="1"/>
</dbReference>
<dbReference type="AlphaFoldDB" id="A0A0G3ENH4"/>
<dbReference type="InterPro" id="IPR020011">
    <property type="entry name" value="FimV_C"/>
</dbReference>
<dbReference type="InterPro" id="IPR036779">
    <property type="entry name" value="LysM_dom_sf"/>
</dbReference>
<keyword evidence="4" id="KW-0732">Signal</keyword>
<reference evidence="7" key="1">
    <citation type="submission" date="2015-06" db="EMBL/GenBank/DDBJ databases">
        <authorList>
            <person name="Lim Y.L."/>
            <person name="Ee R."/>
            <person name="Yong D."/>
            <person name="How K.Y."/>
            <person name="Yin W.F."/>
            <person name="Chan K.G."/>
        </authorList>
    </citation>
    <scope>NUCLEOTIDE SEQUENCE [LARGE SCALE GENOMIC DNA]</scope>
    <source>
        <strain evidence="7">DSM 25325</strain>
    </source>
</reference>
<dbReference type="NCBIfam" id="TIGR03504">
    <property type="entry name" value="FimV_Cterm"/>
    <property type="match status" value="1"/>
</dbReference>
<evidence type="ECO:0000313" key="7">
    <source>
        <dbReference type="Proteomes" id="UP000036700"/>
    </source>
</evidence>
<dbReference type="EMBL" id="CP011568">
    <property type="protein sequence ID" value="AKJ68515.1"/>
    <property type="molecule type" value="Genomic_DNA"/>
</dbReference>
<keyword evidence="3" id="KW-1133">Transmembrane helix</keyword>
<keyword evidence="7" id="KW-1185">Reference proteome</keyword>
<dbReference type="InterPro" id="IPR057840">
    <property type="entry name" value="FimV_N"/>
</dbReference>
<evidence type="ECO:0000256" key="1">
    <source>
        <dbReference type="SAM" id="Coils"/>
    </source>
</evidence>
<feature type="domain" description="LysM" evidence="5">
    <location>
        <begin position="175"/>
        <end position="232"/>
    </location>
</feature>
<dbReference type="CDD" id="cd00118">
    <property type="entry name" value="LysM"/>
    <property type="match status" value="1"/>
</dbReference>
<gene>
    <name evidence="6" type="ORF">ABW99_10125</name>
</gene>
<feature type="region of interest" description="Disordered" evidence="2">
    <location>
        <begin position="449"/>
        <end position="480"/>
    </location>
</feature>
<dbReference type="Proteomes" id="UP000036700">
    <property type="component" value="Chromosome"/>
</dbReference>
<feature type="signal peptide" evidence="4">
    <location>
        <begin position="1"/>
        <end position="27"/>
    </location>
</feature>
<dbReference type="PATRIC" id="fig|445709.3.peg.2163"/>
<evidence type="ECO:0000256" key="2">
    <source>
        <dbReference type="SAM" id="MobiDB-lite"/>
    </source>
</evidence>
<feature type="compositionally biased region" description="Low complexity" evidence="2">
    <location>
        <begin position="467"/>
        <end position="477"/>
    </location>
</feature>
<feature type="chain" id="PRO_5002553249" description="LysM domain-containing protein" evidence="4">
    <location>
        <begin position="28"/>
        <end position="703"/>
    </location>
</feature>
<evidence type="ECO:0000256" key="4">
    <source>
        <dbReference type="SAM" id="SignalP"/>
    </source>
</evidence>
<feature type="region of interest" description="Disordered" evidence="2">
    <location>
        <begin position="148"/>
        <end position="174"/>
    </location>
</feature>
<keyword evidence="3" id="KW-0472">Membrane</keyword>
<protein>
    <recommendedName>
        <fullName evidence="5">LysM domain-containing protein</fullName>
    </recommendedName>
</protein>
<dbReference type="NCBIfam" id="TIGR03505">
    <property type="entry name" value="FimV_core"/>
    <property type="match status" value="1"/>
</dbReference>
<feature type="transmembrane region" description="Helical" evidence="3">
    <location>
        <begin position="424"/>
        <end position="442"/>
    </location>
</feature>
<dbReference type="SMART" id="SM00257">
    <property type="entry name" value="LysM"/>
    <property type="match status" value="1"/>
</dbReference>
<organism evidence="6 7">
    <name type="scientific">Pandoraea thiooxydans</name>
    <dbReference type="NCBI Taxonomy" id="445709"/>
    <lineage>
        <taxon>Bacteria</taxon>
        <taxon>Pseudomonadati</taxon>
        <taxon>Pseudomonadota</taxon>
        <taxon>Betaproteobacteria</taxon>
        <taxon>Burkholderiales</taxon>
        <taxon>Burkholderiaceae</taxon>
        <taxon>Pandoraea</taxon>
    </lineage>
</organism>
<dbReference type="InterPro" id="IPR018392">
    <property type="entry name" value="LysM"/>
</dbReference>
<dbReference type="InterPro" id="IPR038440">
    <property type="entry name" value="FimV_C_sf"/>
</dbReference>